<reference evidence="2" key="3">
    <citation type="submission" date="2022-06" db="UniProtKB">
        <authorList>
            <consortium name="EnsemblPlants"/>
        </authorList>
    </citation>
    <scope>IDENTIFICATION</scope>
</reference>
<protein>
    <submittedName>
        <fullName evidence="2">Uncharacterized protein</fullName>
    </submittedName>
</protein>
<gene>
    <name evidence="2" type="primary">LOC125514435</name>
</gene>
<dbReference type="AlphaFoldDB" id="A0A8R7QVQ7"/>
<keyword evidence="3" id="KW-1185">Reference proteome</keyword>
<evidence type="ECO:0000313" key="3">
    <source>
        <dbReference type="Proteomes" id="UP000015106"/>
    </source>
</evidence>
<keyword evidence="1" id="KW-0472">Membrane</keyword>
<dbReference type="EnsemblPlants" id="TuG1812G0600003155.01.T02">
    <property type="protein sequence ID" value="TuG1812G0600003155.01.T02"/>
    <property type="gene ID" value="TuG1812G0600003155.01"/>
</dbReference>
<reference evidence="2" key="2">
    <citation type="submission" date="2018-03" db="EMBL/GenBank/DDBJ databases">
        <title>The Triticum urartu genome reveals the dynamic nature of wheat genome evolution.</title>
        <authorList>
            <person name="Ling H."/>
            <person name="Ma B."/>
            <person name="Shi X."/>
            <person name="Liu H."/>
            <person name="Dong L."/>
            <person name="Sun H."/>
            <person name="Cao Y."/>
            <person name="Gao Q."/>
            <person name="Zheng S."/>
            <person name="Li Y."/>
            <person name="Yu Y."/>
            <person name="Du H."/>
            <person name="Qi M."/>
            <person name="Li Y."/>
            <person name="Yu H."/>
            <person name="Cui Y."/>
            <person name="Wang N."/>
            <person name="Chen C."/>
            <person name="Wu H."/>
            <person name="Zhao Y."/>
            <person name="Zhang J."/>
            <person name="Li Y."/>
            <person name="Zhou W."/>
            <person name="Zhang B."/>
            <person name="Hu W."/>
            <person name="Eijk M."/>
            <person name="Tang J."/>
            <person name="Witsenboer H."/>
            <person name="Zhao S."/>
            <person name="Li Z."/>
            <person name="Zhang A."/>
            <person name="Wang D."/>
            <person name="Liang C."/>
        </authorList>
    </citation>
    <scope>NUCLEOTIDE SEQUENCE [LARGE SCALE GENOMIC DNA]</scope>
    <source>
        <strain evidence="2">cv. G1812</strain>
    </source>
</reference>
<dbReference type="Proteomes" id="UP000015106">
    <property type="component" value="Chromosome 6"/>
</dbReference>
<accession>A0A8R7QVQ7</accession>
<organism evidence="2 3">
    <name type="scientific">Triticum urartu</name>
    <name type="common">Red wild einkorn</name>
    <name type="synonym">Crithodium urartu</name>
    <dbReference type="NCBI Taxonomy" id="4572"/>
    <lineage>
        <taxon>Eukaryota</taxon>
        <taxon>Viridiplantae</taxon>
        <taxon>Streptophyta</taxon>
        <taxon>Embryophyta</taxon>
        <taxon>Tracheophyta</taxon>
        <taxon>Spermatophyta</taxon>
        <taxon>Magnoliopsida</taxon>
        <taxon>Liliopsida</taxon>
        <taxon>Poales</taxon>
        <taxon>Poaceae</taxon>
        <taxon>BOP clade</taxon>
        <taxon>Pooideae</taxon>
        <taxon>Triticodae</taxon>
        <taxon>Triticeae</taxon>
        <taxon>Triticinae</taxon>
        <taxon>Triticum</taxon>
    </lineage>
</organism>
<evidence type="ECO:0000313" key="2">
    <source>
        <dbReference type="EnsemblPlants" id="TuG1812G0600003155.01.T02"/>
    </source>
</evidence>
<proteinExistence type="predicted"/>
<keyword evidence="1" id="KW-1133">Transmembrane helix</keyword>
<sequence>MCVATDELVLSSDESLRAGSGKATSLLQQIMKEGAPVAPVPLTSPAKSSGTSSLTNAGEISWTTSISSKLGKISIYIIILIFFIVREWQMHE</sequence>
<dbReference type="Gramene" id="TuG1812G0600003155.01.T02">
    <property type="protein sequence ID" value="TuG1812G0600003155.01.T02"/>
    <property type="gene ID" value="TuG1812G0600003155.01"/>
</dbReference>
<keyword evidence="1" id="KW-0812">Transmembrane</keyword>
<feature type="transmembrane region" description="Helical" evidence="1">
    <location>
        <begin position="70"/>
        <end position="88"/>
    </location>
</feature>
<evidence type="ECO:0000256" key="1">
    <source>
        <dbReference type="SAM" id="Phobius"/>
    </source>
</evidence>
<name>A0A8R7QVQ7_TRIUA</name>
<reference evidence="3" key="1">
    <citation type="journal article" date="2013" name="Nature">
        <title>Draft genome of the wheat A-genome progenitor Triticum urartu.</title>
        <authorList>
            <person name="Ling H.Q."/>
            <person name="Zhao S."/>
            <person name="Liu D."/>
            <person name="Wang J."/>
            <person name="Sun H."/>
            <person name="Zhang C."/>
            <person name="Fan H."/>
            <person name="Li D."/>
            <person name="Dong L."/>
            <person name="Tao Y."/>
            <person name="Gao C."/>
            <person name="Wu H."/>
            <person name="Li Y."/>
            <person name="Cui Y."/>
            <person name="Guo X."/>
            <person name="Zheng S."/>
            <person name="Wang B."/>
            <person name="Yu K."/>
            <person name="Liang Q."/>
            <person name="Yang W."/>
            <person name="Lou X."/>
            <person name="Chen J."/>
            <person name="Feng M."/>
            <person name="Jian J."/>
            <person name="Zhang X."/>
            <person name="Luo G."/>
            <person name="Jiang Y."/>
            <person name="Liu J."/>
            <person name="Wang Z."/>
            <person name="Sha Y."/>
            <person name="Zhang B."/>
            <person name="Wu H."/>
            <person name="Tang D."/>
            <person name="Shen Q."/>
            <person name="Xue P."/>
            <person name="Zou S."/>
            <person name="Wang X."/>
            <person name="Liu X."/>
            <person name="Wang F."/>
            <person name="Yang Y."/>
            <person name="An X."/>
            <person name="Dong Z."/>
            <person name="Zhang K."/>
            <person name="Zhang X."/>
            <person name="Luo M.C."/>
            <person name="Dvorak J."/>
            <person name="Tong Y."/>
            <person name="Wang J."/>
            <person name="Yang H."/>
            <person name="Li Z."/>
            <person name="Wang D."/>
            <person name="Zhang A."/>
            <person name="Wang J."/>
        </authorList>
    </citation>
    <scope>NUCLEOTIDE SEQUENCE</scope>
    <source>
        <strain evidence="3">cv. G1812</strain>
    </source>
</reference>